<keyword evidence="3" id="KW-1185">Reference proteome</keyword>
<dbReference type="InterPro" id="IPR058106">
    <property type="entry name" value="Slr1339"/>
</dbReference>
<dbReference type="Pfam" id="PF26643">
    <property type="entry name" value="Slr1339"/>
    <property type="match status" value="1"/>
</dbReference>
<comment type="caution">
    <text evidence="2">The sequence shown here is derived from an EMBL/GenBank/DDBJ whole genome shotgun (WGS) entry which is preliminary data.</text>
</comment>
<gene>
    <name evidence="2" type="ORF">AsFPU1_4202</name>
</gene>
<dbReference type="EMBL" id="BDQK01000017">
    <property type="protein sequence ID" value="GBF82768.1"/>
    <property type="molecule type" value="Genomic_DNA"/>
</dbReference>
<evidence type="ECO:0000256" key="1">
    <source>
        <dbReference type="SAM" id="MobiDB-lite"/>
    </source>
</evidence>
<proteinExistence type="predicted"/>
<accession>A0A401INF2</accession>
<protein>
    <submittedName>
        <fullName evidence="2">Uncharacterized protein</fullName>
    </submittedName>
</protein>
<dbReference type="NCBIfam" id="NF047397">
    <property type="entry name" value="slr1339_fam"/>
    <property type="match status" value="1"/>
</dbReference>
<evidence type="ECO:0000313" key="3">
    <source>
        <dbReference type="Proteomes" id="UP000287247"/>
    </source>
</evidence>
<dbReference type="Proteomes" id="UP000287247">
    <property type="component" value="Unassembled WGS sequence"/>
</dbReference>
<name>A0A401INF2_APHSA</name>
<sequence length="192" mass="22579">MLPIYWGLITPIFVNLTFLTMANSSGDKLNLDSLLSQVKSNYQSQHEKGKQTLKSHRELSHNSSNDLLESIKSEFKQKKDSVTVDFEINKQKNRNQNIFADSEKILENIKKNRQIQKETEDQQLKQHNQEEIRYAEQRRQQQKKLLTRKAQQWLADLDIYSEEGLWFEEFARTYPSKLEAALDYLAIVENTG</sequence>
<organism evidence="2 3">
    <name type="scientific">Aphanothece sacrum FPU1</name>
    <dbReference type="NCBI Taxonomy" id="1920663"/>
    <lineage>
        <taxon>Bacteria</taxon>
        <taxon>Bacillati</taxon>
        <taxon>Cyanobacteriota</taxon>
        <taxon>Cyanophyceae</taxon>
        <taxon>Oscillatoriophycideae</taxon>
        <taxon>Chroococcales</taxon>
        <taxon>Aphanothecaceae</taxon>
        <taxon>Aphanothece</taxon>
    </lineage>
</organism>
<reference evidence="3" key="1">
    <citation type="submission" date="2017-05" db="EMBL/GenBank/DDBJ databases">
        <title>Physiological properties and genetic analysis related to exopolysaccharide production of fresh-water unicellular cyanobacterium Aphanothece sacrum, Suizenji Nori, that has been cultured as a food source in Japan.</title>
        <authorList>
            <person name="Kanesaki Y."/>
            <person name="Yoshikawa S."/>
            <person name="Ohki K."/>
        </authorList>
    </citation>
    <scope>NUCLEOTIDE SEQUENCE [LARGE SCALE GENOMIC DNA]</scope>
    <source>
        <strain evidence="3">FPU1</strain>
    </source>
</reference>
<evidence type="ECO:0000313" key="2">
    <source>
        <dbReference type="EMBL" id="GBF82768.1"/>
    </source>
</evidence>
<feature type="compositionally biased region" description="Basic and acidic residues" evidence="1">
    <location>
        <begin position="45"/>
        <end position="60"/>
    </location>
</feature>
<feature type="region of interest" description="Disordered" evidence="1">
    <location>
        <begin position="43"/>
        <end position="63"/>
    </location>
</feature>
<dbReference type="AlphaFoldDB" id="A0A401INF2"/>